<evidence type="ECO:0000256" key="5">
    <source>
        <dbReference type="ARBA" id="ARBA00023002"/>
    </source>
</evidence>
<dbReference type="SUPFAM" id="SSF48264">
    <property type="entry name" value="Cytochrome P450"/>
    <property type="match status" value="1"/>
</dbReference>
<dbReference type="PANTHER" id="PTHR46300">
    <property type="entry name" value="P450, PUTATIVE (EUROFUNG)-RELATED-RELATED"/>
    <property type="match status" value="1"/>
</dbReference>
<dbReference type="EMBL" id="LYXU01000003">
    <property type="protein sequence ID" value="OBS20623.1"/>
    <property type="molecule type" value="Genomic_DNA"/>
</dbReference>
<evidence type="ECO:0000256" key="2">
    <source>
        <dbReference type="ARBA" id="ARBA00010617"/>
    </source>
</evidence>
<dbReference type="PANTHER" id="PTHR46300:SF1">
    <property type="entry name" value="P450, PUTATIVE (EUROFUNG)-RELATED"/>
    <property type="match status" value="1"/>
</dbReference>
<dbReference type="GO" id="GO:0004497">
    <property type="term" value="F:monooxygenase activity"/>
    <property type="evidence" value="ECO:0007669"/>
    <property type="project" value="UniProtKB-KW"/>
</dbReference>
<feature type="binding site" description="axial binding residue" evidence="8">
    <location>
        <position position="476"/>
    </location>
    <ligand>
        <name>heme</name>
        <dbReference type="ChEBI" id="CHEBI:30413"/>
    </ligand>
    <ligandPart>
        <name>Fe</name>
        <dbReference type="ChEBI" id="CHEBI:18248"/>
    </ligandPart>
</feature>
<evidence type="ECO:0000256" key="8">
    <source>
        <dbReference type="PIRSR" id="PIRSR602401-1"/>
    </source>
</evidence>
<comment type="similarity">
    <text evidence="2">Belongs to the cytochrome P450 family.</text>
</comment>
<keyword evidence="6 8" id="KW-0408">Iron</keyword>
<comment type="caution">
    <text evidence="9">The sequence shown here is derived from an EMBL/GenBank/DDBJ whole genome shotgun (WGS) entry which is preliminary data.</text>
</comment>
<dbReference type="STRING" id="36050.A0A1B8AJ79"/>
<dbReference type="InterPro" id="IPR001128">
    <property type="entry name" value="Cyt_P450"/>
</dbReference>
<dbReference type="Gene3D" id="1.10.630.10">
    <property type="entry name" value="Cytochrome P450"/>
    <property type="match status" value="1"/>
</dbReference>
<organism evidence="9 10">
    <name type="scientific">Fusarium poae</name>
    <dbReference type="NCBI Taxonomy" id="36050"/>
    <lineage>
        <taxon>Eukaryota</taxon>
        <taxon>Fungi</taxon>
        <taxon>Dikarya</taxon>
        <taxon>Ascomycota</taxon>
        <taxon>Pezizomycotina</taxon>
        <taxon>Sordariomycetes</taxon>
        <taxon>Hypocreomycetidae</taxon>
        <taxon>Hypocreales</taxon>
        <taxon>Nectriaceae</taxon>
        <taxon>Fusarium</taxon>
    </lineage>
</organism>
<evidence type="ECO:0000256" key="3">
    <source>
        <dbReference type="ARBA" id="ARBA00022617"/>
    </source>
</evidence>
<comment type="cofactor">
    <cofactor evidence="1 8">
        <name>heme</name>
        <dbReference type="ChEBI" id="CHEBI:30413"/>
    </cofactor>
</comment>
<keyword evidence="10" id="KW-1185">Reference proteome</keyword>
<dbReference type="Pfam" id="PF00067">
    <property type="entry name" value="p450"/>
    <property type="match status" value="1"/>
</dbReference>
<dbReference type="PRINTS" id="PR00463">
    <property type="entry name" value="EP450I"/>
</dbReference>
<dbReference type="GO" id="GO:0016705">
    <property type="term" value="F:oxidoreductase activity, acting on paired donors, with incorporation or reduction of molecular oxygen"/>
    <property type="evidence" value="ECO:0007669"/>
    <property type="project" value="InterPro"/>
</dbReference>
<dbReference type="OMA" id="LVTKGMH"/>
<dbReference type="GO" id="GO:0005506">
    <property type="term" value="F:iron ion binding"/>
    <property type="evidence" value="ECO:0007669"/>
    <property type="project" value="InterPro"/>
</dbReference>
<dbReference type="InterPro" id="IPR002401">
    <property type="entry name" value="Cyt_P450_E_grp-I"/>
</dbReference>
<dbReference type="PRINTS" id="PR00385">
    <property type="entry name" value="P450"/>
</dbReference>
<sequence>MLLSASSSDLAPKVVAGFAALYFAFLLIKRLFSRAPLPLPPGPKKLPIIGNIHQVQKKKQFLQFYEWSKRHGPVMSLSMGGQPLIILSTTQAAQDLLAKRSAKYSDRPKMVMAGELVTKGMHMLIRPYDDSYKLHQRLEASLLKATSSETYLPIQDLESKQFLVGIMQNIHDPNGVDFHKHVERVVARLVSFTSPPSLLSFSTKQSTKLHLEDAVKRYETLALCVVYTLCFGYRLRTGDEQELQDAVRIQNEFATKGQYGRALAPWKKDGEDLFQLQYKLHISNLEKGKNNPGWNFTKNMLASNNAKKMSLTEIAFDVGLLADAGLETSTIAMCWFGVAWVLYGKAGWIAKAQRILDEVVGRDRLPTFEHRPKLAYIEAILSETLRWRPIAMGGVPHATKVPDVYNGYRIPAGSIVVGNHFAITREESVFGSDPDSFIPDRWVAKDETISEKDGAAANTKLKDLPQTGFGFGRRVCTGRNIARNSLFIILARLLWAYDVEGAVTNKGEDLSLDDLECSEGFVTAPQHYNLKFKLRDAKAGQLIAAIGDTWDVDHSQLLDQIGAKRTG</sequence>
<evidence type="ECO:0000256" key="4">
    <source>
        <dbReference type="ARBA" id="ARBA00022723"/>
    </source>
</evidence>
<dbReference type="AlphaFoldDB" id="A0A1B8AJ79"/>
<proteinExistence type="inferred from homology"/>
<dbReference type="InterPro" id="IPR036396">
    <property type="entry name" value="Cyt_P450_sf"/>
</dbReference>
<dbReference type="GO" id="GO:0020037">
    <property type="term" value="F:heme binding"/>
    <property type="evidence" value="ECO:0007669"/>
    <property type="project" value="InterPro"/>
</dbReference>
<dbReference type="InterPro" id="IPR050364">
    <property type="entry name" value="Cytochrome_P450_fung"/>
</dbReference>
<evidence type="ECO:0000256" key="6">
    <source>
        <dbReference type="ARBA" id="ARBA00023004"/>
    </source>
</evidence>
<accession>A0A1B8AJ79</accession>
<dbReference type="Proteomes" id="UP000091967">
    <property type="component" value="Unassembled WGS sequence"/>
</dbReference>
<keyword evidence="7" id="KW-0503">Monooxygenase</keyword>
<evidence type="ECO:0000313" key="10">
    <source>
        <dbReference type="Proteomes" id="UP000091967"/>
    </source>
</evidence>
<evidence type="ECO:0000313" key="9">
    <source>
        <dbReference type="EMBL" id="OBS20623.1"/>
    </source>
</evidence>
<gene>
    <name evidence="9" type="ORF">FPOA_06971</name>
</gene>
<evidence type="ECO:0000256" key="1">
    <source>
        <dbReference type="ARBA" id="ARBA00001971"/>
    </source>
</evidence>
<keyword evidence="4 8" id="KW-0479">Metal-binding</keyword>
<reference evidence="9 10" key="1">
    <citation type="submission" date="2016-06" db="EMBL/GenBank/DDBJ databases">
        <title>Living apart together: crosstalk between the core and supernumerary genomes in a fungal plant pathogen.</title>
        <authorList>
            <person name="Vanheule A."/>
            <person name="Audenaert K."/>
            <person name="Warris S."/>
            <person name="Van De Geest H."/>
            <person name="Schijlen E."/>
            <person name="Hofte M."/>
            <person name="De Saeger S."/>
            <person name="Haesaert G."/>
            <person name="Waalwijk C."/>
            <person name="Van Der Lee T."/>
        </authorList>
    </citation>
    <scope>NUCLEOTIDE SEQUENCE [LARGE SCALE GENOMIC DNA]</scope>
    <source>
        <strain evidence="9 10">2516</strain>
    </source>
</reference>
<keyword evidence="5" id="KW-0560">Oxidoreductase</keyword>
<evidence type="ECO:0000256" key="7">
    <source>
        <dbReference type="ARBA" id="ARBA00023033"/>
    </source>
</evidence>
<keyword evidence="3 8" id="KW-0349">Heme</keyword>
<protein>
    <recommendedName>
        <fullName evidence="11">Cytochrome P450</fullName>
    </recommendedName>
</protein>
<name>A0A1B8AJ79_FUSPO</name>
<evidence type="ECO:0008006" key="11">
    <source>
        <dbReference type="Google" id="ProtNLM"/>
    </source>
</evidence>
<dbReference type="CDD" id="cd11065">
    <property type="entry name" value="CYP64-like"/>
    <property type="match status" value="1"/>
</dbReference>